<dbReference type="InterPro" id="IPR010285">
    <property type="entry name" value="DNA_helicase_pif1-like_DEAD"/>
</dbReference>
<dbReference type="AlphaFoldDB" id="A0A812E5F7"/>
<dbReference type="PANTHER" id="PTHR10492">
    <property type="match status" value="1"/>
</dbReference>
<comment type="similarity">
    <text evidence="1">Belongs to the helicase family.</text>
</comment>
<comment type="cofactor">
    <cofactor evidence="1">
        <name>Mg(2+)</name>
        <dbReference type="ChEBI" id="CHEBI:18420"/>
    </cofactor>
</comment>
<reference evidence="3" key="1">
    <citation type="submission" date="2021-01" db="EMBL/GenBank/DDBJ databases">
        <authorList>
            <person name="Li R."/>
            <person name="Bekaert M."/>
        </authorList>
    </citation>
    <scope>NUCLEOTIDE SEQUENCE</scope>
    <source>
        <strain evidence="3">Farmed</strain>
    </source>
</reference>
<dbReference type="Pfam" id="PF05970">
    <property type="entry name" value="PIF1"/>
    <property type="match status" value="1"/>
</dbReference>
<keyword evidence="1" id="KW-0347">Helicase</keyword>
<evidence type="ECO:0000256" key="1">
    <source>
        <dbReference type="RuleBase" id="RU363044"/>
    </source>
</evidence>
<dbReference type="PANTHER" id="PTHR10492:SF57">
    <property type="entry name" value="ATP-DEPENDENT DNA HELICASE"/>
    <property type="match status" value="1"/>
</dbReference>
<keyword evidence="1" id="KW-0378">Hydrolase</keyword>
<dbReference type="Proteomes" id="UP000597762">
    <property type="component" value="Unassembled WGS sequence"/>
</dbReference>
<keyword evidence="1" id="KW-0067">ATP-binding</keyword>
<feature type="domain" description="DNA helicase Pif1-like DEAD-box helicase" evidence="2">
    <location>
        <begin position="61"/>
        <end position="110"/>
    </location>
</feature>
<keyword evidence="1" id="KW-0234">DNA repair</keyword>
<dbReference type="GO" id="GO:0000723">
    <property type="term" value="P:telomere maintenance"/>
    <property type="evidence" value="ECO:0007669"/>
    <property type="project" value="InterPro"/>
</dbReference>
<dbReference type="OrthoDB" id="272985at2759"/>
<protein>
    <recommendedName>
        <fullName evidence="1">ATP-dependent DNA helicase</fullName>
        <ecNumber evidence="1">5.6.2.3</ecNumber>
    </recommendedName>
</protein>
<dbReference type="GO" id="GO:0016787">
    <property type="term" value="F:hydrolase activity"/>
    <property type="evidence" value="ECO:0007669"/>
    <property type="project" value="UniProtKB-KW"/>
</dbReference>
<sequence>MGEAVLSTYGLPPPVRDCTADLSPEILRESSYCTADLDCYVGENELRLLPEQRTHHDSPDGTGKTFITKLILDEISRHGDIEFAVVSSGIAATLLPVGRTAHSIFRGGSNAFRRRTLGTLGTLCSVVGTHQQLRDAVFPHLSTNYSDLGWLSDTAVLPRKKKTNLIEATILTVYERSETVFIPRTHLSPSGSDVPFTFCQSRFPTSVIFVSHCYYTAPDKHFLPPALGVFALLLDFSVKPSCLLPLSTPLHHDHLRCEGINNCVKRPPSQMHR</sequence>
<accession>A0A812E5F7</accession>
<keyword evidence="1" id="KW-0233">DNA recombination</keyword>
<dbReference type="GO" id="GO:0006281">
    <property type="term" value="P:DNA repair"/>
    <property type="evidence" value="ECO:0007669"/>
    <property type="project" value="UniProtKB-KW"/>
</dbReference>
<dbReference type="EMBL" id="CAHIKZ030005014">
    <property type="protein sequence ID" value="CAE1318234.1"/>
    <property type="molecule type" value="Genomic_DNA"/>
</dbReference>
<dbReference type="GO" id="GO:0005524">
    <property type="term" value="F:ATP binding"/>
    <property type="evidence" value="ECO:0007669"/>
    <property type="project" value="UniProtKB-KW"/>
</dbReference>
<dbReference type="GO" id="GO:0006310">
    <property type="term" value="P:DNA recombination"/>
    <property type="evidence" value="ECO:0007669"/>
    <property type="project" value="UniProtKB-KW"/>
</dbReference>
<dbReference type="EC" id="5.6.2.3" evidence="1"/>
<evidence type="ECO:0000313" key="4">
    <source>
        <dbReference type="Proteomes" id="UP000597762"/>
    </source>
</evidence>
<proteinExistence type="inferred from homology"/>
<evidence type="ECO:0000259" key="2">
    <source>
        <dbReference type="Pfam" id="PF05970"/>
    </source>
</evidence>
<organism evidence="3 4">
    <name type="scientific">Acanthosepion pharaonis</name>
    <name type="common">Pharaoh cuttlefish</name>
    <name type="synonym">Sepia pharaonis</name>
    <dbReference type="NCBI Taxonomy" id="158019"/>
    <lineage>
        <taxon>Eukaryota</taxon>
        <taxon>Metazoa</taxon>
        <taxon>Spiralia</taxon>
        <taxon>Lophotrochozoa</taxon>
        <taxon>Mollusca</taxon>
        <taxon>Cephalopoda</taxon>
        <taxon>Coleoidea</taxon>
        <taxon>Decapodiformes</taxon>
        <taxon>Sepiida</taxon>
        <taxon>Sepiina</taxon>
        <taxon>Sepiidae</taxon>
        <taxon>Acanthosepion</taxon>
    </lineage>
</organism>
<gene>
    <name evidence="3" type="ORF">SPHA_68734</name>
</gene>
<keyword evidence="1" id="KW-0227">DNA damage</keyword>
<dbReference type="GO" id="GO:0043139">
    <property type="term" value="F:5'-3' DNA helicase activity"/>
    <property type="evidence" value="ECO:0007669"/>
    <property type="project" value="UniProtKB-EC"/>
</dbReference>
<evidence type="ECO:0000313" key="3">
    <source>
        <dbReference type="EMBL" id="CAE1318234.1"/>
    </source>
</evidence>
<comment type="catalytic activity">
    <reaction evidence="1">
        <text>ATP + H2O = ADP + phosphate + H(+)</text>
        <dbReference type="Rhea" id="RHEA:13065"/>
        <dbReference type="ChEBI" id="CHEBI:15377"/>
        <dbReference type="ChEBI" id="CHEBI:15378"/>
        <dbReference type="ChEBI" id="CHEBI:30616"/>
        <dbReference type="ChEBI" id="CHEBI:43474"/>
        <dbReference type="ChEBI" id="CHEBI:456216"/>
        <dbReference type="EC" id="5.6.2.3"/>
    </reaction>
</comment>
<keyword evidence="4" id="KW-1185">Reference proteome</keyword>
<keyword evidence="1" id="KW-0547">Nucleotide-binding</keyword>
<name>A0A812E5F7_ACAPH</name>
<comment type="caution">
    <text evidence="3">The sequence shown here is derived from an EMBL/GenBank/DDBJ whole genome shotgun (WGS) entry which is preliminary data.</text>
</comment>